<protein>
    <recommendedName>
        <fullName evidence="4">Flagellar hook-associated protein 1</fullName>
    </recommendedName>
</protein>
<evidence type="ECO:0000313" key="12">
    <source>
        <dbReference type="Proteomes" id="UP000191931"/>
    </source>
</evidence>
<keyword evidence="7" id="KW-0175">Coiled coil</keyword>
<evidence type="ECO:0000256" key="7">
    <source>
        <dbReference type="SAM" id="Coils"/>
    </source>
</evidence>
<dbReference type="Pfam" id="PF22638">
    <property type="entry name" value="FlgK_D1"/>
    <property type="match status" value="1"/>
</dbReference>
<dbReference type="GO" id="GO:0044780">
    <property type="term" value="P:bacterial-type flagellum assembly"/>
    <property type="evidence" value="ECO:0007669"/>
    <property type="project" value="InterPro"/>
</dbReference>
<keyword evidence="6" id="KW-0975">Bacterial flagellum</keyword>
<dbReference type="NCBIfam" id="TIGR02492">
    <property type="entry name" value="flgK_ends"/>
    <property type="match status" value="1"/>
</dbReference>
<keyword evidence="11" id="KW-0282">Flagellum</keyword>
<dbReference type="EMBL" id="FWEV01000083">
    <property type="protein sequence ID" value="SLM29216.1"/>
    <property type="molecule type" value="Genomic_DNA"/>
</dbReference>
<accession>A0A1W1H9U9</accession>
<evidence type="ECO:0000313" key="11">
    <source>
        <dbReference type="EMBL" id="SLM29216.1"/>
    </source>
</evidence>
<dbReference type="RefSeq" id="WP_080805990.1">
    <property type="nucleotide sequence ID" value="NZ_LT828552.1"/>
</dbReference>
<organism evidence="11 12">
    <name type="scientific">Desulfamplus magnetovallimortis</name>
    <dbReference type="NCBI Taxonomy" id="1246637"/>
    <lineage>
        <taxon>Bacteria</taxon>
        <taxon>Pseudomonadati</taxon>
        <taxon>Thermodesulfobacteriota</taxon>
        <taxon>Desulfobacteria</taxon>
        <taxon>Desulfobacterales</taxon>
        <taxon>Desulfobacteraceae</taxon>
        <taxon>Desulfamplus</taxon>
    </lineage>
</organism>
<comment type="similarity">
    <text evidence="3">Belongs to the flagella basal body rod proteins family.</text>
</comment>
<comment type="subcellular location">
    <subcellularLocation>
        <location evidence="1">Bacterial flagellum</location>
    </subcellularLocation>
    <subcellularLocation>
        <location evidence="2">Secreted</location>
    </subcellularLocation>
</comment>
<evidence type="ECO:0000259" key="10">
    <source>
        <dbReference type="Pfam" id="PF22638"/>
    </source>
</evidence>
<dbReference type="InterPro" id="IPR053927">
    <property type="entry name" value="FlgK_helical"/>
</dbReference>
<dbReference type="PANTHER" id="PTHR30033:SF1">
    <property type="entry name" value="FLAGELLAR HOOK-ASSOCIATED PROTEIN 1"/>
    <property type="match status" value="1"/>
</dbReference>
<sequence>MSGLGSTLHIAKDALAANQYGLNVTGNNIANVNNPDYSRQTIEQINKGPVPYAGFLFGSGVDSSQITQSVNQLLENRLTGEKASLAGYEEADYYVRIIADHFNESSENSISNIMTDFWNSWNDLSNNPADDSERLIVLENGQELAERFSMAYDYLDRVGVEISNKLINAVDRINDITADIAELNEDIMGQETQRTSNDKRDQRNALIDELGKLIAIDTFEQPSGAVVVNVANGFPIVNGNSTYDLSVKNNQIAWHNSAGGSQIISDKITGGQIGGWLDVREEVIPKYQAEIDELSHEVVWAINYQHSIGAGLEYFSDSITGTYAVDESGWLTSLSYGEKIDHSENLTMWIEDKTDADPVYSKIEMDMGISEAKISNWQAGADLLAEEAVYKLTVLDGTTIGNSLVSQSDGQKIGVVPSGYAVDARSVMMDPSLAPIAEQNIIIAGGPSGKEIVEIKYAGGDAKQSAASIAEALSKVDGVTAYASETSVILDVASAATGIAPLSPPPPADGETVSFGIYVDGITHYETFEVDSTSGGLQEQYEDAFLAAVEAINDIYGDDDLRLEYDSSDASNTEFRMVSSSGRTIGLEGFDISSPVPAPGAFISFSGNGTTAVQVDEGGAPNMSAVVTGTLTIETDPDISISSSVDGAAGGLFAVRRPTFGSSIMTLGGEGGFQGFDAGDTITFTIDGTHAVTVAVPGAAVTDQDFADALYLGLTTTTVPPLTSTPPVSSDDYAIIQNGLSVSIIKNKDLETPIEITAFTDDLAGNPASSATLNVKTGTGKDTNSPENDILDSANPLRNFSTSSLYEDEGVILWEKYDTNGNYTGKKGLITVEDAEEVAIIDDTNGGNLELLKFDISAGSLVAGNTLSINVNETTDSSGNDIGVPDPLDFTIRGNANSQNEIYRFKATSGGTIGTLPRKDESFITIEWDNGINSGSFEIEEHDPPLTPSVPVEVEVDGMTLMFSSGTLLAGDVFTVTTDEGGKPVSTNSNGKATGELLSDWHWTLDSFADEFNRRGQGMTASVNRDNQLVIGASDSYHVVDNIAYSESNGFKKDNLSIKINDWSSMDFEATRLQFSRTASGDWNIINDPTGGNAQFLPAGADDDIFGVDFSGDGIADISLIFEEKPSGAGNISFDLVKHDADDIGFAFSDASGMIAAAGINTFYKGDSAWTMELDETIRDTNFLAAATIDPDTGEIHEGDNSNTLAMANLQFQSLSMKQWAFSRGEEPESSMTTATLDGYYSTMLGSLGVDSRNIQSAREFSNLMVNYITEERDSVSAVSLDEEMIKLMEYQNAFAAASKLVSVADEMLNTIIALK</sequence>
<dbReference type="PANTHER" id="PTHR30033">
    <property type="entry name" value="FLAGELLAR HOOK-ASSOCIATED PROTEIN 1"/>
    <property type="match status" value="1"/>
</dbReference>
<keyword evidence="12" id="KW-1185">Reference proteome</keyword>
<feature type="compositionally biased region" description="Polar residues" evidence="8">
    <location>
        <begin position="772"/>
        <end position="787"/>
    </location>
</feature>
<keyword evidence="11" id="KW-0966">Cell projection</keyword>
<dbReference type="STRING" id="1246637.MTBBW1_1730014"/>
<feature type="domain" description="Flagellar basal-body/hook protein C-terminal" evidence="9">
    <location>
        <begin position="1276"/>
        <end position="1315"/>
    </location>
</feature>
<evidence type="ECO:0000259" key="9">
    <source>
        <dbReference type="Pfam" id="PF06429"/>
    </source>
</evidence>
<name>A0A1W1H9U9_9BACT</name>
<keyword evidence="11" id="KW-0969">Cilium</keyword>
<keyword evidence="5" id="KW-0964">Secreted</keyword>
<evidence type="ECO:0000256" key="3">
    <source>
        <dbReference type="ARBA" id="ARBA00009677"/>
    </source>
</evidence>
<dbReference type="GO" id="GO:0005198">
    <property type="term" value="F:structural molecule activity"/>
    <property type="evidence" value="ECO:0007669"/>
    <property type="project" value="InterPro"/>
</dbReference>
<evidence type="ECO:0000256" key="6">
    <source>
        <dbReference type="ARBA" id="ARBA00023143"/>
    </source>
</evidence>
<reference evidence="11 12" key="1">
    <citation type="submission" date="2017-03" db="EMBL/GenBank/DDBJ databases">
        <authorList>
            <person name="Afonso C.L."/>
            <person name="Miller P.J."/>
            <person name="Scott M.A."/>
            <person name="Spackman E."/>
            <person name="Goraichik I."/>
            <person name="Dimitrov K.M."/>
            <person name="Suarez D.L."/>
            <person name="Swayne D.E."/>
        </authorList>
    </citation>
    <scope>NUCLEOTIDE SEQUENCE [LARGE SCALE GENOMIC DNA]</scope>
    <source>
        <strain evidence="11">PRJEB14757</strain>
    </source>
</reference>
<evidence type="ECO:0000256" key="5">
    <source>
        <dbReference type="ARBA" id="ARBA00022525"/>
    </source>
</evidence>
<feature type="coiled-coil region" evidence="7">
    <location>
        <begin position="166"/>
        <end position="193"/>
    </location>
</feature>
<dbReference type="Proteomes" id="UP000191931">
    <property type="component" value="Unassembled WGS sequence"/>
</dbReference>
<dbReference type="InterPro" id="IPR002371">
    <property type="entry name" value="FlgK"/>
</dbReference>
<dbReference type="SUPFAM" id="SSF64518">
    <property type="entry name" value="Phase 1 flagellin"/>
    <property type="match status" value="2"/>
</dbReference>
<dbReference type="GO" id="GO:0009424">
    <property type="term" value="C:bacterial-type flagellum hook"/>
    <property type="evidence" value="ECO:0007669"/>
    <property type="project" value="InterPro"/>
</dbReference>
<dbReference type="OrthoDB" id="9802553at2"/>
<gene>
    <name evidence="11" type="ORF">MTBBW1_1730014</name>
</gene>
<evidence type="ECO:0000256" key="8">
    <source>
        <dbReference type="SAM" id="MobiDB-lite"/>
    </source>
</evidence>
<evidence type="ECO:0000256" key="2">
    <source>
        <dbReference type="ARBA" id="ARBA00004613"/>
    </source>
</evidence>
<evidence type="ECO:0000256" key="1">
    <source>
        <dbReference type="ARBA" id="ARBA00004365"/>
    </source>
</evidence>
<feature type="region of interest" description="Disordered" evidence="8">
    <location>
        <begin position="772"/>
        <end position="794"/>
    </location>
</feature>
<proteinExistence type="inferred from homology"/>
<evidence type="ECO:0000256" key="4">
    <source>
        <dbReference type="ARBA" id="ARBA00016244"/>
    </source>
</evidence>
<feature type="domain" description="Flagellar hook-associated protein FlgK helical" evidence="10">
    <location>
        <begin position="100"/>
        <end position="312"/>
    </location>
</feature>
<dbReference type="Pfam" id="PF06429">
    <property type="entry name" value="Flg_bbr_C"/>
    <property type="match status" value="1"/>
</dbReference>
<dbReference type="InterPro" id="IPR010930">
    <property type="entry name" value="Flg_bb/hook_C_dom"/>
</dbReference>
<dbReference type="GO" id="GO:0005576">
    <property type="term" value="C:extracellular region"/>
    <property type="evidence" value="ECO:0007669"/>
    <property type="project" value="UniProtKB-SubCell"/>
</dbReference>